<sequence>MPCRLSWGQLKRTVHTKTLKPVTFTQRDKKAGMEGKTETFIKTSVDDNGMWLLTVPAGSTGDETVVVVVRRVEECRYGSEDSPGAYLSITSSLTLYGDGQGTPQTIVAKFVPGTVELFSVEFMLKEFLPRGRGVGSWIMQQMVLWTRSLPPETLVGRIDISSVDEKNIHNLIRRSRLWRGLGFRFPPGETSSMPLRADELQLPRGRCSTLRVEPLVSAVRQLEDCYRGLQEKIVQLEGKKRSQKQLITSLQNRPFYHLLHRKGGQLPDEKCDALPLRAEKLSLPQSGDSDLEVAQRATGVIRLATLCAQSQKRILELERELASQSEELVDLQANLLSILREKVGNEALFWGGVVSIIGFIYWMLGS</sequence>
<proteinExistence type="predicted"/>
<protein>
    <submittedName>
        <fullName evidence="3">Uncharacterized protein</fullName>
    </submittedName>
</protein>
<evidence type="ECO:0000313" key="3">
    <source>
        <dbReference type="EMBL" id="AJP18416.1"/>
    </source>
</evidence>
<keyword evidence="2" id="KW-0812">Transmembrane</keyword>
<dbReference type="AlphaFoldDB" id="A0A0C5HDB6"/>
<feature type="transmembrane region" description="Helical" evidence="2">
    <location>
        <begin position="347"/>
        <end position="364"/>
    </location>
</feature>
<keyword evidence="2" id="KW-0472">Membrane</keyword>
<geneLocation type="plasmid" evidence="3">
    <name>pB-3002cz</name>
</geneLocation>
<feature type="coiled-coil region" evidence="1">
    <location>
        <begin position="219"/>
        <end position="253"/>
    </location>
</feature>
<evidence type="ECO:0000256" key="1">
    <source>
        <dbReference type="SAM" id="Coils"/>
    </source>
</evidence>
<keyword evidence="3" id="KW-0614">Plasmid</keyword>
<keyword evidence="2" id="KW-1133">Transmembrane helix</keyword>
<accession>A0A0C5HDB6</accession>
<reference evidence="3" key="1">
    <citation type="journal article" date="2015" name="Antimicrob. Agents Chemother.">
        <title>Complete nucleotide sequences of two NDM-1-encoding plasmids from the same sequence type 11 Klebsiella pneumoniae strain.</title>
        <authorList>
            <person name="Studentova V."/>
            <person name="Dobiasova H."/>
            <person name="Hedlova D."/>
            <person name="Dolejska M."/>
            <person name="Papagiannitsis C.C."/>
            <person name="Hrabak J."/>
        </authorList>
    </citation>
    <scope>NUCLEOTIDE SEQUENCE</scope>
    <source>
        <strain evidence="3">Kpn-3002cz</strain>
        <plasmid evidence="3">pB-3002cz</plasmid>
    </source>
</reference>
<keyword evidence="1" id="KW-0175">Coiled coil</keyword>
<evidence type="ECO:0000256" key="2">
    <source>
        <dbReference type="SAM" id="Phobius"/>
    </source>
</evidence>
<dbReference type="EMBL" id="KJ958926">
    <property type="protein sequence ID" value="AJP18416.1"/>
    <property type="molecule type" value="Genomic_DNA"/>
</dbReference>
<feature type="coiled-coil region" evidence="1">
    <location>
        <begin position="307"/>
        <end position="341"/>
    </location>
</feature>
<name>A0A0C5HDB6_KLEPN</name>
<organism evidence="3">
    <name type="scientific">Klebsiella pneumoniae</name>
    <dbReference type="NCBI Taxonomy" id="573"/>
    <lineage>
        <taxon>Bacteria</taxon>
        <taxon>Pseudomonadati</taxon>
        <taxon>Pseudomonadota</taxon>
        <taxon>Gammaproteobacteria</taxon>
        <taxon>Enterobacterales</taxon>
        <taxon>Enterobacteriaceae</taxon>
        <taxon>Klebsiella/Raoultella group</taxon>
        <taxon>Klebsiella</taxon>
        <taxon>Klebsiella pneumoniae complex</taxon>
    </lineage>
</organism>